<evidence type="ECO:0000313" key="16">
    <source>
        <dbReference type="Proteomes" id="UP000249739"/>
    </source>
</evidence>
<dbReference type="Gene3D" id="2.40.110.10">
    <property type="entry name" value="Butyryl-CoA Dehydrogenase, subunit A, domain 2"/>
    <property type="match status" value="1"/>
</dbReference>
<evidence type="ECO:0000256" key="7">
    <source>
        <dbReference type="ARBA" id="ARBA00058683"/>
    </source>
</evidence>
<evidence type="ECO:0000256" key="9">
    <source>
        <dbReference type="ARBA" id="ARBA00069043"/>
    </source>
</evidence>
<feature type="domain" description="Acyl-CoA dehydrogenase/oxidase C-terminal" evidence="11">
    <location>
        <begin position="282"/>
        <end position="449"/>
    </location>
</feature>
<dbReference type="InterPro" id="IPR006091">
    <property type="entry name" value="Acyl-CoA_Oxase/DH_mid-dom"/>
</dbReference>
<dbReference type="Pfam" id="PF02770">
    <property type="entry name" value="Acyl-CoA_dh_M"/>
    <property type="match status" value="1"/>
</dbReference>
<feature type="domain" description="Acyl-CoA dehydrogenase/oxidase N-terminal" evidence="13">
    <location>
        <begin position="80"/>
        <end position="157"/>
    </location>
</feature>
<evidence type="ECO:0000259" key="11">
    <source>
        <dbReference type="Pfam" id="PF00441"/>
    </source>
</evidence>
<dbReference type="EMBL" id="QFOT01000020">
    <property type="protein sequence ID" value="PZP56605.1"/>
    <property type="molecule type" value="Genomic_DNA"/>
</dbReference>
<keyword evidence="4 10" id="KW-0274">FAD</keyword>
<evidence type="ECO:0000313" key="15">
    <source>
        <dbReference type="EMBL" id="PZP56605.1"/>
    </source>
</evidence>
<dbReference type="InterPro" id="IPR009100">
    <property type="entry name" value="AcylCoA_DH/oxidase_NM_dom_sf"/>
</dbReference>
<dbReference type="SUPFAM" id="SSF56645">
    <property type="entry name" value="Acyl-CoA dehydrogenase NM domain-like"/>
    <property type="match status" value="1"/>
</dbReference>
<organism evidence="15 16">
    <name type="scientific">Micavibrio aeruginosavorus</name>
    <dbReference type="NCBI Taxonomy" id="349221"/>
    <lineage>
        <taxon>Bacteria</taxon>
        <taxon>Pseudomonadati</taxon>
        <taxon>Bdellovibrionota</taxon>
        <taxon>Bdellovibrionia</taxon>
        <taxon>Bdellovibrionales</taxon>
        <taxon>Pseudobdellovibrionaceae</taxon>
        <taxon>Micavibrio</taxon>
    </lineage>
</organism>
<dbReference type="Gene3D" id="1.20.140.10">
    <property type="entry name" value="Butyryl-CoA Dehydrogenase, subunit A, domain 3"/>
    <property type="match status" value="1"/>
</dbReference>
<sequence>MPVYKAPLENMNFILHDVLGAGKLSELPGYEDATKDLMDQILESGSQICEEVLFPLNQSGDKEGCHYENGVVRTPKGFIEAYKTYTEGGWTALSADPAYGGMGMPHLWNFVFMEMICSSNMAFGMYPGLSEGAYRAILLHATEELKQTYLPKMVTGEWSGSMCLTEPHCGTDLGLIRTKAIPNDDGSYKVSGTKIFISAGEHDLTENIIHLVLAKLPDAPEGSRGISLFVVPKFLPKEDNKPGARNGVMCGSIEHKMGIKASSTCVLNFDDAQGWLVGEPHKGLKAMFTMMNAARLGVGMQGLGIAEVAYQNALWYAKDRLQMRALDGTKYPDKAADPIIVHPDVRRMLLTSKAFCEGARALSYWVGMNLDISEKHPDAQTRQEADDLVALLTPIVKAYLTDMGSEVSNLAMQVYGGHGYIWEWGVEQYVRDARISQIYEGTNGIQALDLVGRKMGQNFGRLLRRFFQPVSDFIEAEQANPDLAEFIMPFAKAFAKLQQVTAIIAQKGMKDPNEAGAASVDYLRMFALVALGFMWCRIVKVASAKLKEGGDGKQEFYDSKIKTARFFFERMLPENEARFRMIMAGAGPLMEMTEGEF</sequence>
<evidence type="ECO:0000256" key="5">
    <source>
        <dbReference type="ARBA" id="ARBA00023002"/>
    </source>
</evidence>
<evidence type="ECO:0000256" key="10">
    <source>
        <dbReference type="RuleBase" id="RU362125"/>
    </source>
</evidence>
<keyword evidence="5 10" id="KW-0560">Oxidoreductase</keyword>
<comment type="catalytic activity">
    <reaction evidence="6">
        <text>3-(methylsulfanyl)propanoyl-CoA + oxidized [electron-transfer flavoprotein] + H(+) = 3-(methylsulfanyl)acryloyl-CoA + reduced [electron-transfer flavoprotein]</text>
        <dbReference type="Rhea" id="RHEA:52612"/>
        <dbReference type="Rhea" id="RHEA-COMP:10685"/>
        <dbReference type="Rhea" id="RHEA-COMP:10686"/>
        <dbReference type="ChEBI" id="CHEBI:15378"/>
        <dbReference type="ChEBI" id="CHEBI:57692"/>
        <dbReference type="ChEBI" id="CHEBI:58307"/>
        <dbReference type="ChEBI" id="CHEBI:82815"/>
        <dbReference type="ChEBI" id="CHEBI:84994"/>
        <dbReference type="EC" id="1.3.99.41"/>
    </reaction>
    <physiologicalReaction direction="left-to-right" evidence="6">
        <dbReference type="Rhea" id="RHEA:52613"/>
    </physiologicalReaction>
</comment>
<dbReference type="PANTHER" id="PTHR42803:SF1">
    <property type="entry name" value="BROAD-SPECIFICITY LINEAR ACYL-COA DEHYDROGENASE FADE5"/>
    <property type="match status" value="1"/>
</dbReference>
<dbReference type="InterPro" id="IPR046373">
    <property type="entry name" value="Acyl-CoA_Oxase/DH_mid-dom_sf"/>
</dbReference>
<evidence type="ECO:0000256" key="1">
    <source>
        <dbReference type="ARBA" id="ARBA00001974"/>
    </source>
</evidence>
<comment type="similarity">
    <text evidence="2 10">Belongs to the acyl-CoA dehydrogenase family.</text>
</comment>
<dbReference type="AlphaFoldDB" id="A0A2W5FKQ4"/>
<evidence type="ECO:0000259" key="14">
    <source>
        <dbReference type="Pfam" id="PF12806"/>
    </source>
</evidence>
<evidence type="ECO:0000256" key="6">
    <source>
        <dbReference type="ARBA" id="ARBA00051388"/>
    </source>
</evidence>
<dbReference type="InterPro" id="IPR037069">
    <property type="entry name" value="AcylCoA_DH/ox_N_sf"/>
</dbReference>
<dbReference type="FunFam" id="2.40.110.10:FF:000031">
    <property type="entry name" value="Acyl-CoA dehydrogenase, putative"/>
    <property type="match status" value="1"/>
</dbReference>
<keyword evidence="3 10" id="KW-0285">Flavoprotein</keyword>
<dbReference type="InterPro" id="IPR009075">
    <property type="entry name" value="AcylCo_DH/oxidase_C"/>
</dbReference>
<comment type="cofactor">
    <cofactor evidence="1 10">
        <name>FAD</name>
        <dbReference type="ChEBI" id="CHEBI:57692"/>
    </cofactor>
</comment>
<protein>
    <recommendedName>
        <fullName evidence="9">3-methylmercaptopropionyl-CoA dehydrogenase</fullName>
        <ecNumber evidence="8">1.3.99.41</ecNumber>
    </recommendedName>
</protein>
<dbReference type="EC" id="1.3.99.41" evidence="8"/>
<reference evidence="15 16" key="1">
    <citation type="submission" date="2017-08" db="EMBL/GenBank/DDBJ databases">
        <title>Infants hospitalized years apart are colonized by the same room-sourced microbial strains.</title>
        <authorList>
            <person name="Brooks B."/>
            <person name="Olm M.R."/>
            <person name="Firek B.A."/>
            <person name="Baker R."/>
            <person name="Thomas B.C."/>
            <person name="Morowitz M.J."/>
            <person name="Banfield J.F."/>
        </authorList>
    </citation>
    <scope>NUCLEOTIDE SEQUENCE [LARGE SCALE GENOMIC DNA]</scope>
    <source>
        <strain evidence="15">S2_006_000_R2_64</strain>
    </source>
</reference>
<dbReference type="Pfam" id="PF00441">
    <property type="entry name" value="Acyl-CoA_dh_1"/>
    <property type="match status" value="1"/>
</dbReference>
<dbReference type="InterPro" id="IPR025878">
    <property type="entry name" value="Acyl-CoA_dh-like_C_dom"/>
</dbReference>
<dbReference type="InterPro" id="IPR013786">
    <property type="entry name" value="AcylCoA_DH/ox_N"/>
</dbReference>
<dbReference type="SUPFAM" id="SSF47203">
    <property type="entry name" value="Acyl-CoA dehydrogenase C-terminal domain-like"/>
    <property type="match status" value="1"/>
</dbReference>
<dbReference type="Proteomes" id="UP000249739">
    <property type="component" value="Unassembled WGS sequence"/>
</dbReference>
<proteinExistence type="inferred from homology"/>
<dbReference type="Pfam" id="PF12806">
    <property type="entry name" value="Acyl-CoA_dh_C"/>
    <property type="match status" value="1"/>
</dbReference>
<gene>
    <name evidence="15" type="ORF">DI586_03060</name>
</gene>
<dbReference type="GO" id="GO:0050660">
    <property type="term" value="F:flavin adenine dinucleotide binding"/>
    <property type="evidence" value="ECO:0007669"/>
    <property type="project" value="InterPro"/>
</dbReference>
<evidence type="ECO:0000256" key="4">
    <source>
        <dbReference type="ARBA" id="ARBA00022827"/>
    </source>
</evidence>
<feature type="domain" description="Acetyl-CoA dehydrogenase-like C-terminal" evidence="14">
    <location>
        <begin position="466"/>
        <end position="592"/>
    </location>
</feature>
<comment type="function">
    <text evidence="7">Involved in the assimilation of dimethylsulphoniopropionate (DMSP), an important compound in the fixation of carbon in marine phytoplankton, by mediating the conversion of 3-(methylthio)propanoyl-CoA (MMPA-CoA) to 3-(methylthio)acryloyl-CoA (MTA-CoA).</text>
</comment>
<comment type="caution">
    <text evidence="15">The sequence shown here is derived from an EMBL/GenBank/DDBJ whole genome shotgun (WGS) entry which is preliminary data.</text>
</comment>
<evidence type="ECO:0000259" key="13">
    <source>
        <dbReference type="Pfam" id="PF02771"/>
    </source>
</evidence>
<dbReference type="Pfam" id="PF02771">
    <property type="entry name" value="Acyl-CoA_dh_N"/>
    <property type="match status" value="1"/>
</dbReference>
<evidence type="ECO:0000259" key="12">
    <source>
        <dbReference type="Pfam" id="PF02770"/>
    </source>
</evidence>
<dbReference type="GO" id="GO:0016627">
    <property type="term" value="F:oxidoreductase activity, acting on the CH-CH group of donors"/>
    <property type="evidence" value="ECO:0007669"/>
    <property type="project" value="InterPro"/>
</dbReference>
<dbReference type="Gene3D" id="1.10.540.10">
    <property type="entry name" value="Acyl-CoA dehydrogenase/oxidase, N-terminal domain"/>
    <property type="match status" value="1"/>
</dbReference>
<evidence type="ECO:0000256" key="2">
    <source>
        <dbReference type="ARBA" id="ARBA00009347"/>
    </source>
</evidence>
<evidence type="ECO:0000256" key="8">
    <source>
        <dbReference type="ARBA" id="ARBA00066694"/>
    </source>
</evidence>
<accession>A0A2W5FKQ4</accession>
<dbReference type="InterPro" id="IPR036250">
    <property type="entry name" value="AcylCo_DH-like_C"/>
</dbReference>
<dbReference type="InterPro" id="IPR052166">
    <property type="entry name" value="Diverse_Acyl-CoA_DH"/>
</dbReference>
<name>A0A2W5FKQ4_9BACT</name>
<feature type="domain" description="Acyl-CoA oxidase/dehydrogenase middle" evidence="12">
    <location>
        <begin position="161"/>
        <end position="271"/>
    </location>
</feature>
<dbReference type="PANTHER" id="PTHR42803">
    <property type="entry name" value="ACYL-COA DEHYDROGENASE"/>
    <property type="match status" value="1"/>
</dbReference>
<evidence type="ECO:0000256" key="3">
    <source>
        <dbReference type="ARBA" id="ARBA00022630"/>
    </source>
</evidence>